<dbReference type="AlphaFoldDB" id="A0A168P201"/>
<sequence length="886" mass="99218">MEDFACDPMATQCGKTSTSPWPTPDEQAQASPPSHQDRIDHLSTTSQDEYARWILTTPPGKTRRTANSNGTKRSTPPFAVTIVDLDDDDDEDDDDDSDNDDSDNDDGSDNVDGNVDNIDGLQGWNYISHSNNPSTILKPTKPPGIEALHASRPLQKNLQMFDPLNSESSSKHDKGAMLEPQQQQPRRRHASVGGITAGNIRLASQKAAAAPTRLPTSKSSCVMSSLPSKSKPSQQHQQQQQRTINNWLDLDSHESTVIPIVPSKQACQQPASMISSFVEKSSKGGGPRDPADFKGKANRQLVDFDPFLSQDPLDRKDAFKYMERDETAMSGPTAAPRPMIDTRIPLPTSKKSNSTLSSEEDEEEPTPTHYQQVPSSTTAPLACNSKQHETYYGDRIFRRPSLLTNDLIQEQRDKERHLSRCLDVDLVSVQGELCVPETISSLPDAEQPMPHDTHHSSISSSVSSTTSPISQPPLQRQVSSLHERLQELVNDEAAWNEVTHSDGSYADNDAWSAEDYPQPPPPVLAPTSTTTTGPPKRRTRPSFHTKRTIPVATATPACLPSPTVSPPPHRPAMSPSAAHKLYYLHLSPFEQQEITNYAQIFFVGHHAKNKHQATMDRPDNNFGYDDDRGDYLLVPKDHLAYRYEVLETMGKGSFGQVVKALDHKTGTMVAVKLIRNKKRFHAQALVEVKTLEDLMKWDPEDKHNNVRMTDHFYFRHHLCIAFECLSINLYDFIKNNHFQGSIYTYIQSRFYRAPEVILGLDYSTAIDMWSVGCILAELYTGYPLFPGENEQDQLACIMEVCGVPSRGLVEKSPRRKGFFDLYGNPKIMPDSKGKKRKPGTRSLPSILKCSDDKFVDFILQCLQWDPDERIKPDEAFKHGWIARLPQ</sequence>
<dbReference type="InterPro" id="IPR011009">
    <property type="entry name" value="Kinase-like_dom_sf"/>
</dbReference>
<comment type="catalytic activity">
    <reaction evidence="9">
        <text>L-threonyl-[protein] + ATP = O-phospho-L-threonyl-[protein] + ADP + H(+)</text>
        <dbReference type="Rhea" id="RHEA:46608"/>
        <dbReference type="Rhea" id="RHEA-COMP:11060"/>
        <dbReference type="Rhea" id="RHEA-COMP:11605"/>
        <dbReference type="ChEBI" id="CHEBI:15378"/>
        <dbReference type="ChEBI" id="CHEBI:30013"/>
        <dbReference type="ChEBI" id="CHEBI:30616"/>
        <dbReference type="ChEBI" id="CHEBI:61977"/>
        <dbReference type="ChEBI" id="CHEBI:456216"/>
        <dbReference type="EC" id="2.7.12.1"/>
    </reaction>
</comment>
<evidence type="ECO:0000256" key="7">
    <source>
        <dbReference type="ARBA" id="ARBA00022840"/>
    </source>
</evidence>
<feature type="compositionally biased region" description="Low complexity" evidence="11">
    <location>
        <begin position="525"/>
        <end position="534"/>
    </location>
</feature>
<feature type="domain" description="Protein kinase" evidence="12">
    <location>
        <begin position="496"/>
        <end position="881"/>
    </location>
</feature>
<protein>
    <recommendedName>
        <fullName evidence="2">dual-specificity kinase</fullName>
        <ecNumber evidence="2">2.7.12.1</ecNumber>
    </recommendedName>
</protein>
<feature type="compositionally biased region" description="Polar residues" evidence="11">
    <location>
        <begin position="13"/>
        <end position="34"/>
    </location>
</feature>
<evidence type="ECO:0000256" key="11">
    <source>
        <dbReference type="SAM" id="MobiDB-lite"/>
    </source>
</evidence>
<dbReference type="CDD" id="cd14210">
    <property type="entry name" value="PKc_DYRK"/>
    <property type="match status" value="1"/>
</dbReference>
<dbReference type="GO" id="GO:0004712">
    <property type="term" value="F:protein serine/threonine/tyrosine kinase activity"/>
    <property type="evidence" value="ECO:0007669"/>
    <property type="project" value="UniProtKB-EC"/>
</dbReference>
<keyword evidence="6" id="KW-0418">Kinase</keyword>
<evidence type="ECO:0000256" key="10">
    <source>
        <dbReference type="ARBA" id="ARBA00051680"/>
    </source>
</evidence>
<dbReference type="PROSITE" id="PS50011">
    <property type="entry name" value="PROTEIN_KINASE_DOM"/>
    <property type="match status" value="1"/>
</dbReference>
<feature type="compositionally biased region" description="Polar residues" evidence="11">
    <location>
        <begin position="214"/>
        <end position="223"/>
    </location>
</feature>
<comment type="similarity">
    <text evidence="1">Belongs to the protein kinase superfamily. CMGC Ser/Thr protein kinase family. MNB/DYRK subfamily.</text>
</comment>
<feature type="region of interest" description="Disordered" evidence="11">
    <location>
        <begin position="163"/>
        <end position="191"/>
    </location>
</feature>
<feature type="region of interest" description="Disordered" evidence="11">
    <location>
        <begin position="1"/>
        <end position="119"/>
    </location>
</feature>
<keyword evidence="5" id="KW-0547">Nucleotide-binding</keyword>
<dbReference type="EC" id="2.7.12.1" evidence="2"/>
<feature type="region of interest" description="Disordered" evidence="11">
    <location>
        <begin position="441"/>
        <end position="480"/>
    </location>
</feature>
<dbReference type="Gene3D" id="3.30.10.30">
    <property type="entry name" value="DYRK"/>
    <property type="match status" value="1"/>
</dbReference>
<comment type="catalytic activity">
    <reaction evidence="8">
        <text>L-seryl-[protein] + ATP = O-phospho-L-seryl-[protein] + ADP + H(+)</text>
        <dbReference type="Rhea" id="RHEA:17989"/>
        <dbReference type="Rhea" id="RHEA-COMP:9863"/>
        <dbReference type="Rhea" id="RHEA-COMP:11604"/>
        <dbReference type="ChEBI" id="CHEBI:15378"/>
        <dbReference type="ChEBI" id="CHEBI:29999"/>
        <dbReference type="ChEBI" id="CHEBI:30616"/>
        <dbReference type="ChEBI" id="CHEBI:83421"/>
        <dbReference type="ChEBI" id="CHEBI:456216"/>
        <dbReference type="EC" id="2.7.12.1"/>
    </reaction>
</comment>
<dbReference type="GO" id="GO:0005524">
    <property type="term" value="F:ATP binding"/>
    <property type="evidence" value="ECO:0007669"/>
    <property type="project" value="UniProtKB-KW"/>
</dbReference>
<dbReference type="SMART" id="SM00220">
    <property type="entry name" value="S_TKc"/>
    <property type="match status" value="1"/>
</dbReference>
<dbReference type="InParanoid" id="A0A168P201"/>
<evidence type="ECO:0000259" key="12">
    <source>
        <dbReference type="PROSITE" id="PS50011"/>
    </source>
</evidence>
<evidence type="ECO:0000256" key="2">
    <source>
        <dbReference type="ARBA" id="ARBA00013203"/>
    </source>
</evidence>
<dbReference type="GO" id="GO:0004674">
    <property type="term" value="F:protein serine/threonine kinase activity"/>
    <property type="evidence" value="ECO:0007669"/>
    <property type="project" value="UniProtKB-KW"/>
</dbReference>
<dbReference type="InterPro" id="IPR042521">
    <property type="entry name" value="DYRK"/>
</dbReference>
<dbReference type="STRING" id="4829.A0A168P201"/>
<feature type="compositionally biased region" description="Polar residues" evidence="11">
    <location>
        <begin position="368"/>
        <end position="379"/>
    </location>
</feature>
<dbReference type="Pfam" id="PF00069">
    <property type="entry name" value="Pkinase"/>
    <property type="match status" value="2"/>
</dbReference>
<dbReference type="InterPro" id="IPR000719">
    <property type="entry name" value="Prot_kinase_dom"/>
</dbReference>
<feature type="compositionally biased region" description="Low complexity" evidence="11">
    <location>
        <begin position="456"/>
        <end position="469"/>
    </location>
</feature>
<feature type="compositionally biased region" description="Low complexity" evidence="11">
    <location>
        <begin position="224"/>
        <end position="241"/>
    </location>
</feature>
<feature type="compositionally biased region" description="Basic residues" evidence="11">
    <location>
        <begin position="535"/>
        <end position="547"/>
    </location>
</feature>
<evidence type="ECO:0000256" key="9">
    <source>
        <dbReference type="ARBA" id="ARBA00049308"/>
    </source>
</evidence>
<comment type="catalytic activity">
    <reaction evidence="10">
        <text>L-tyrosyl-[protein] + ATP = O-phospho-L-tyrosyl-[protein] + ADP + H(+)</text>
        <dbReference type="Rhea" id="RHEA:10596"/>
        <dbReference type="Rhea" id="RHEA-COMP:10136"/>
        <dbReference type="Rhea" id="RHEA-COMP:20101"/>
        <dbReference type="ChEBI" id="CHEBI:15378"/>
        <dbReference type="ChEBI" id="CHEBI:30616"/>
        <dbReference type="ChEBI" id="CHEBI:46858"/>
        <dbReference type="ChEBI" id="CHEBI:61978"/>
        <dbReference type="ChEBI" id="CHEBI:456216"/>
        <dbReference type="EC" id="2.7.12.1"/>
    </reaction>
</comment>
<dbReference type="InterPro" id="IPR050494">
    <property type="entry name" value="Ser_Thr_dual-spec_kinase"/>
</dbReference>
<evidence type="ECO:0000256" key="6">
    <source>
        <dbReference type="ARBA" id="ARBA00022777"/>
    </source>
</evidence>
<dbReference type="SUPFAM" id="SSF56112">
    <property type="entry name" value="Protein kinase-like (PK-like)"/>
    <property type="match status" value="1"/>
</dbReference>
<dbReference type="EMBL" id="LT553539">
    <property type="protein sequence ID" value="SAM01626.1"/>
    <property type="molecule type" value="Genomic_DNA"/>
</dbReference>
<dbReference type="Proteomes" id="UP000078561">
    <property type="component" value="Unassembled WGS sequence"/>
</dbReference>
<dbReference type="Gene3D" id="1.10.510.10">
    <property type="entry name" value="Transferase(Phosphotransferase) domain 1"/>
    <property type="match status" value="1"/>
</dbReference>
<evidence type="ECO:0000256" key="8">
    <source>
        <dbReference type="ARBA" id="ARBA00049003"/>
    </source>
</evidence>
<evidence type="ECO:0000313" key="13">
    <source>
        <dbReference type="EMBL" id="SAM01626.1"/>
    </source>
</evidence>
<feature type="compositionally biased region" description="Low complexity" evidence="11">
    <location>
        <begin position="110"/>
        <end position="119"/>
    </location>
</feature>
<dbReference type="PANTHER" id="PTHR24058">
    <property type="entry name" value="DUAL SPECIFICITY PROTEIN KINASE"/>
    <property type="match status" value="1"/>
</dbReference>
<keyword evidence="7" id="KW-0067">ATP-binding</keyword>
<evidence type="ECO:0000256" key="5">
    <source>
        <dbReference type="ARBA" id="ARBA00022741"/>
    </source>
</evidence>
<gene>
    <name evidence="13" type="primary">ABSGL_07369.1 scaffold 8789</name>
</gene>
<dbReference type="PANTHER" id="PTHR24058:SF22">
    <property type="entry name" value="DUAL SPECIFICITY TYROSINE-PHOSPHORYLATION-REGULATED KINASE 4"/>
    <property type="match status" value="1"/>
</dbReference>
<keyword evidence="3" id="KW-0723">Serine/threonine-protein kinase</keyword>
<proteinExistence type="inferred from homology"/>
<keyword evidence="14" id="KW-1185">Reference proteome</keyword>
<evidence type="ECO:0000256" key="1">
    <source>
        <dbReference type="ARBA" id="ARBA00008867"/>
    </source>
</evidence>
<dbReference type="Gene3D" id="3.30.200.20">
    <property type="entry name" value="Phosphorylase Kinase, domain 1"/>
    <property type="match status" value="1"/>
</dbReference>
<accession>A0A168P201</accession>
<dbReference type="GO" id="GO:0005856">
    <property type="term" value="C:cytoskeleton"/>
    <property type="evidence" value="ECO:0007669"/>
    <property type="project" value="TreeGrafter"/>
</dbReference>
<evidence type="ECO:0000256" key="4">
    <source>
        <dbReference type="ARBA" id="ARBA00022679"/>
    </source>
</evidence>
<feature type="region of interest" description="Disordered" evidence="11">
    <location>
        <begin position="501"/>
        <end position="574"/>
    </location>
</feature>
<feature type="compositionally biased region" description="Acidic residues" evidence="11">
    <location>
        <begin position="84"/>
        <end position="109"/>
    </location>
</feature>
<evidence type="ECO:0000256" key="3">
    <source>
        <dbReference type="ARBA" id="ARBA00022527"/>
    </source>
</evidence>
<keyword evidence="4" id="KW-0808">Transferase</keyword>
<dbReference type="FunCoup" id="A0A168P201">
    <property type="interactions" value="207"/>
</dbReference>
<feature type="region of interest" description="Disordered" evidence="11">
    <location>
        <begin position="204"/>
        <end position="242"/>
    </location>
</feature>
<dbReference type="GO" id="GO:0005737">
    <property type="term" value="C:cytoplasm"/>
    <property type="evidence" value="ECO:0007669"/>
    <property type="project" value="TreeGrafter"/>
</dbReference>
<reference evidence="13" key="1">
    <citation type="submission" date="2016-04" db="EMBL/GenBank/DDBJ databases">
        <authorList>
            <person name="Evans L.H."/>
            <person name="Alamgir A."/>
            <person name="Owens N."/>
            <person name="Weber N.D."/>
            <person name="Virtaneva K."/>
            <person name="Barbian K."/>
            <person name="Babar A."/>
            <person name="Rosenke K."/>
        </authorList>
    </citation>
    <scope>NUCLEOTIDE SEQUENCE [LARGE SCALE GENOMIC DNA]</scope>
    <source>
        <strain evidence="13">CBS 101.48</strain>
    </source>
</reference>
<evidence type="ECO:0000313" key="14">
    <source>
        <dbReference type="Proteomes" id="UP000078561"/>
    </source>
</evidence>
<dbReference type="OrthoDB" id="9332038at2759"/>
<feature type="region of interest" description="Disordered" evidence="11">
    <location>
        <begin position="325"/>
        <end position="383"/>
    </location>
</feature>
<feature type="compositionally biased region" description="Polar residues" evidence="11">
    <location>
        <begin position="65"/>
        <end position="74"/>
    </location>
</feature>
<organism evidence="13">
    <name type="scientific">Absidia glauca</name>
    <name type="common">Pin mould</name>
    <dbReference type="NCBI Taxonomy" id="4829"/>
    <lineage>
        <taxon>Eukaryota</taxon>
        <taxon>Fungi</taxon>
        <taxon>Fungi incertae sedis</taxon>
        <taxon>Mucoromycota</taxon>
        <taxon>Mucoromycotina</taxon>
        <taxon>Mucoromycetes</taxon>
        <taxon>Mucorales</taxon>
        <taxon>Cunninghamellaceae</taxon>
        <taxon>Absidia</taxon>
    </lineage>
</organism>
<name>A0A168P201_ABSGL</name>